<comment type="similarity">
    <text evidence="2 6">Belongs to the bacterial solute-binding protein 9 family.</text>
</comment>
<name>D0MI60_RHOM4</name>
<evidence type="ECO:0000256" key="3">
    <source>
        <dbReference type="ARBA" id="ARBA00022448"/>
    </source>
</evidence>
<dbReference type="Gene3D" id="3.40.50.1980">
    <property type="entry name" value="Nitrogenase molybdenum iron protein domain"/>
    <property type="match status" value="2"/>
</dbReference>
<keyword evidence="5" id="KW-0732">Signal</keyword>
<reference evidence="7 8" key="1">
    <citation type="journal article" date="2009" name="Stand. Genomic Sci.">
        <title>Complete genome sequence of Rhodothermus marinus type strain (R-10).</title>
        <authorList>
            <person name="Nolan M."/>
            <person name="Tindall B.J."/>
            <person name="Pomrenke H."/>
            <person name="Lapidus A."/>
            <person name="Copeland A."/>
            <person name="Glavina Del Rio T."/>
            <person name="Lucas S."/>
            <person name="Chen F."/>
            <person name="Tice H."/>
            <person name="Cheng J.F."/>
            <person name="Saunders E."/>
            <person name="Han C."/>
            <person name="Bruce D."/>
            <person name="Goodwin L."/>
            <person name="Chain P."/>
            <person name="Pitluck S."/>
            <person name="Ovchinikova G."/>
            <person name="Pati A."/>
            <person name="Ivanova N."/>
            <person name="Mavromatis K."/>
            <person name="Chen A."/>
            <person name="Palaniappan K."/>
            <person name="Land M."/>
            <person name="Hauser L."/>
            <person name="Chang Y.J."/>
            <person name="Jeffries C.D."/>
            <person name="Brettin T."/>
            <person name="Goker M."/>
            <person name="Bristow J."/>
            <person name="Eisen J.A."/>
            <person name="Markowitz V."/>
            <person name="Hugenholtz P."/>
            <person name="Kyrpides N.C."/>
            <person name="Klenk H.P."/>
            <person name="Detter J.C."/>
        </authorList>
    </citation>
    <scope>NUCLEOTIDE SEQUENCE [LARGE SCALE GENOMIC DNA]</scope>
    <source>
        <strain evidence="8">ATCC 43812 / DSM 4252 / R-10</strain>
    </source>
</reference>
<evidence type="ECO:0000256" key="6">
    <source>
        <dbReference type="RuleBase" id="RU003512"/>
    </source>
</evidence>
<accession>D0MI60</accession>
<sequence>MGRRRSFLLSGYAAVVLLVLVGCQATPSRTDGRLRIVATTTIVADLARQLGGEAVEVTALMGPGIDPHLYRASEGDVARMQQADLVLYNGLHLEGKMTEVFERMRALGRQTLAVAECVPDSLRLRASGFGGVYDPHVWMDVRRWQFAARCVADALARMDTARAAFFRDRLAAYLAELDSTDAYVRRRSALLPPERRVLITSHDAFRYFGDAYGWEVHGLLGVSTASEAGAADVQQLAEFIVARRVPAIFVESSVPERYLRALQEAVAARGFSVRLAGPLYSDALGDPGSPAGTYTGMIRTNIDTIVEALREATLP</sequence>
<keyword evidence="3 6" id="KW-0813">Transport</keyword>
<dbReference type="PRINTS" id="PR00690">
    <property type="entry name" value="ADHESNFAMILY"/>
</dbReference>
<dbReference type="STRING" id="518766.Rmar_1278"/>
<dbReference type="GO" id="GO:0030313">
    <property type="term" value="C:cell envelope"/>
    <property type="evidence" value="ECO:0007669"/>
    <property type="project" value="UniProtKB-SubCell"/>
</dbReference>
<comment type="subcellular location">
    <subcellularLocation>
        <location evidence="1">Cell envelope</location>
    </subcellularLocation>
</comment>
<dbReference type="InterPro" id="IPR006128">
    <property type="entry name" value="Lipoprotein_PsaA-like"/>
</dbReference>
<evidence type="ECO:0000256" key="2">
    <source>
        <dbReference type="ARBA" id="ARBA00011028"/>
    </source>
</evidence>
<evidence type="ECO:0000256" key="1">
    <source>
        <dbReference type="ARBA" id="ARBA00004196"/>
    </source>
</evidence>
<gene>
    <name evidence="7" type="ordered locus">Rmar_1278</name>
</gene>
<dbReference type="KEGG" id="rmr:Rmar_1278"/>
<protein>
    <submittedName>
        <fullName evidence="7">Periplasmic solute binding protein</fullName>
    </submittedName>
</protein>
<dbReference type="InterPro" id="IPR050492">
    <property type="entry name" value="Bact_metal-bind_prot9"/>
</dbReference>
<dbReference type="Proteomes" id="UP000002221">
    <property type="component" value="Chromosome"/>
</dbReference>
<organism evidence="7 8">
    <name type="scientific">Rhodothermus marinus (strain ATCC 43812 / DSM 4252 / R-10)</name>
    <name type="common">Rhodothermus obamensis</name>
    <dbReference type="NCBI Taxonomy" id="518766"/>
    <lineage>
        <taxon>Bacteria</taxon>
        <taxon>Pseudomonadati</taxon>
        <taxon>Rhodothermota</taxon>
        <taxon>Rhodothermia</taxon>
        <taxon>Rhodothermales</taxon>
        <taxon>Rhodothermaceae</taxon>
        <taxon>Rhodothermus</taxon>
    </lineage>
</organism>
<dbReference type="PRINTS" id="PR00691">
    <property type="entry name" value="ADHESINB"/>
</dbReference>
<dbReference type="HOGENOM" id="CLU_016838_1_1_10"/>
<evidence type="ECO:0000256" key="5">
    <source>
        <dbReference type="ARBA" id="ARBA00022729"/>
    </source>
</evidence>
<dbReference type="OrthoDB" id="9793396at2"/>
<keyword evidence="8" id="KW-1185">Reference proteome</keyword>
<dbReference type="Pfam" id="PF01297">
    <property type="entry name" value="ZnuA"/>
    <property type="match status" value="1"/>
</dbReference>
<dbReference type="RefSeq" id="WP_012843780.1">
    <property type="nucleotide sequence ID" value="NC_013501.1"/>
</dbReference>
<keyword evidence="4" id="KW-0479">Metal-binding</keyword>
<dbReference type="AlphaFoldDB" id="D0MI60"/>
<dbReference type="PROSITE" id="PS51257">
    <property type="entry name" value="PROKAR_LIPOPROTEIN"/>
    <property type="match status" value="1"/>
</dbReference>
<dbReference type="SUPFAM" id="SSF53807">
    <property type="entry name" value="Helical backbone' metal receptor"/>
    <property type="match status" value="1"/>
</dbReference>
<evidence type="ECO:0000313" key="8">
    <source>
        <dbReference type="Proteomes" id="UP000002221"/>
    </source>
</evidence>
<dbReference type="GO" id="GO:0046872">
    <property type="term" value="F:metal ion binding"/>
    <property type="evidence" value="ECO:0007669"/>
    <property type="project" value="UniProtKB-KW"/>
</dbReference>
<evidence type="ECO:0000313" key="7">
    <source>
        <dbReference type="EMBL" id="ACY48168.1"/>
    </source>
</evidence>
<dbReference type="eggNOG" id="COG0803">
    <property type="taxonomic scope" value="Bacteria"/>
</dbReference>
<dbReference type="InterPro" id="IPR006127">
    <property type="entry name" value="ZnuA-like"/>
</dbReference>
<dbReference type="PANTHER" id="PTHR42953:SF1">
    <property type="entry name" value="METAL-BINDING PROTEIN HI_0362-RELATED"/>
    <property type="match status" value="1"/>
</dbReference>
<dbReference type="EMBL" id="CP001807">
    <property type="protein sequence ID" value="ACY48168.1"/>
    <property type="molecule type" value="Genomic_DNA"/>
</dbReference>
<proteinExistence type="inferred from homology"/>
<dbReference type="PANTHER" id="PTHR42953">
    <property type="entry name" value="HIGH-AFFINITY ZINC UPTAKE SYSTEM PROTEIN ZNUA-RELATED"/>
    <property type="match status" value="1"/>
</dbReference>
<dbReference type="GO" id="GO:0007155">
    <property type="term" value="P:cell adhesion"/>
    <property type="evidence" value="ECO:0007669"/>
    <property type="project" value="InterPro"/>
</dbReference>
<dbReference type="GO" id="GO:0030001">
    <property type="term" value="P:metal ion transport"/>
    <property type="evidence" value="ECO:0007669"/>
    <property type="project" value="InterPro"/>
</dbReference>
<evidence type="ECO:0000256" key="4">
    <source>
        <dbReference type="ARBA" id="ARBA00022723"/>
    </source>
</evidence>
<dbReference type="InterPro" id="IPR006129">
    <property type="entry name" value="AdhesinB"/>
</dbReference>